<dbReference type="AlphaFoldDB" id="A0AAN7Z710"/>
<gene>
    <name evidence="2" type="ORF">RRF57_008416</name>
</gene>
<reference evidence="2 3" key="1">
    <citation type="submission" date="2023-10" db="EMBL/GenBank/DDBJ databases">
        <title>Draft genome sequence of Xylaria bambusicola isolate GMP-LS, the root and basal stem rot pathogen of sugarcane in Indonesia.</title>
        <authorList>
            <person name="Selvaraj P."/>
            <person name="Muralishankar V."/>
            <person name="Muruganantham S."/>
            <person name="Sp S."/>
            <person name="Haryani S."/>
            <person name="Lau K.J.X."/>
            <person name="Naqvi N.I."/>
        </authorList>
    </citation>
    <scope>NUCLEOTIDE SEQUENCE [LARGE SCALE GENOMIC DNA]</scope>
    <source>
        <strain evidence="2">GMP-LS</strain>
    </source>
</reference>
<evidence type="ECO:0000256" key="1">
    <source>
        <dbReference type="SAM" id="MobiDB-lite"/>
    </source>
</evidence>
<dbReference type="EMBL" id="JAWHQM010000026">
    <property type="protein sequence ID" value="KAK5632702.1"/>
    <property type="molecule type" value="Genomic_DNA"/>
</dbReference>
<evidence type="ECO:0000313" key="2">
    <source>
        <dbReference type="EMBL" id="KAK5632702.1"/>
    </source>
</evidence>
<accession>A0AAN7Z710</accession>
<comment type="caution">
    <text evidence="2">The sequence shown here is derived from an EMBL/GenBank/DDBJ whole genome shotgun (WGS) entry which is preliminary data.</text>
</comment>
<feature type="region of interest" description="Disordered" evidence="1">
    <location>
        <begin position="1"/>
        <end position="60"/>
    </location>
</feature>
<proteinExistence type="predicted"/>
<dbReference type="Proteomes" id="UP001305414">
    <property type="component" value="Unassembled WGS sequence"/>
</dbReference>
<evidence type="ECO:0000313" key="3">
    <source>
        <dbReference type="Proteomes" id="UP001305414"/>
    </source>
</evidence>
<protein>
    <submittedName>
        <fullName evidence="2">Uncharacterized protein</fullName>
    </submittedName>
</protein>
<organism evidence="2 3">
    <name type="scientific">Xylaria bambusicola</name>
    <dbReference type="NCBI Taxonomy" id="326684"/>
    <lineage>
        <taxon>Eukaryota</taxon>
        <taxon>Fungi</taxon>
        <taxon>Dikarya</taxon>
        <taxon>Ascomycota</taxon>
        <taxon>Pezizomycotina</taxon>
        <taxon>Sordariomycetes</taxon>
        <taxon>Xylariomycetidae</taxon>
        <taxon>Xylariales</taxon>
        <taxon>Xylariaceae</taxon>
        <taxon>Xylaria</taxon>
    </lineage>
</organism>
<sequence>MNESEQPVAAAAAEVCTGETGEAGVASGISEPSNKRQKLSHNATTEQRERRHGIAPIKPE</sequence>
<name>A0AAN7Z710_9PEZI</name>
<keyword evidence="3" id="KW-1185">Reference proteome</keyword>